<dbReference type="PANTHER" id="PTHR30616:SF2">
    <property type="entry name" value="PURINE NUCLEOSIDE PHOSPHORYLASE LACC1"/>
    <property type="match status" value="1"/>
</dbReference>
<dbReference type="PANTHER" id="PTHR30616">
    <property type="entry name" value="UNCHARACTERIZED PROTEIN YFIH"/>
    <property type="match status" value="1"/>
</dbReference>
<accession>A0ABV8REZ1</accession>
<comment type="similarity">
    <text evidence="2 10">Belongs to the purine nucleoside phosphorylase YfiH/LACC1 family.</text>
</comment>
<dbReference type="EMBL" id="JBHSDH010000012">
    <property type="protein sequence ID" value="MFC4291524.1"/>
    <property type="molecule type" value="Genomic_DNA"/>
</dbReference>
<evidence type="ECO:0000256" key="10">
    <source>
        <dbReference type="RuleBase" id="RU361274"/>
    </source>
</evidence>
<evidence type="ECO:0000313" key="12">
    <source>
        <dbReference type="Proteomes" id="UP001595887"/>
    </source>
</evidence>
<dbReference type="Gene3D" id="3.60.140.10">
    <property type="entry name" value="CNF1/YfiH-like putative cysteine hydrolases"/>
    <property type="match status" value="1"/>
</dbReference>
<dbReference type="Proteomes" id="UP001595887">
    <property type="component" value="Unassembled WGS sequence"/>
</dbReference>
<evidence type="ECO:0000256" key="8">
    <source>
        <dbReference type="ARBA" id="ARBA00048968"/>
    </source>
</evidence>
<dbReference type="Pfam" id="PF02578">
    <property type="entry name" value="Cu-oxidase_4"/>
    <property type="match status" value="1"/>
</dbReference>
<protein>
    <recommendedName>
        <fullName evidence="10">Purine nucleoside phosphorylase</fullName>
    </recommendedName>
</protein>
<sequence>MGAIEKLTSSALSAVAHGFLGRSGGVSAGIYAGLNVGLGSADNRAAIDENRVRAANAVLSGAALNTVHQIHSNKVITVDRPFGDDRPEADAMVTATPGILLGILTADCVPILFADEQARVIGAAHSGWKGSITGIMDETVKAMVKLGASRENIACAIGPCIAQKSYEVDEGFFERFIEADPANDHFFIGGKAGHYQFDIEGYVAARLAAAGIRKIECMGEDTYSQPDRFFSYRRTCHKAESDYGRQISLIGLTQQ</sequence>
<evidence type="ECO:0000256" key="5">
    <source>
        <dbReference type="ARBA" id="ARBA00022801"/>
    </source>
</evidence>
<proteinExistence type="inferred from homology"/>
<dbReference type="InterPro" id="IPR038371">
    <property type="entry name" value="Cu_polyphenol_OxRdtase_sf"/>
</dbReference>
<comment type="catalytic activity">
    <reaction evidence="1">
        <text>inosine + phosphate = alpha-D-ribose 1-phosphate + hypoxanthine</text>
        <dbReference type="Rhea" id="RHEA:27646"/>
        <dbReference type="ChEBI" id="CHEBI:17368"/>
        <dbReference type="ChEBI" id="CHEBI:17596"/>
        <dbReference type="ChEBI" id="CHEBI:43474"/>
        <dbReference type="ChEBI" id="CHEBI:57720"/>
        <dbReference type="EC" id="2.4.2.1"/>
    </reaction>
    <physiologicalReaction direction="left-to-right" evidence="1">
        <dbReference type="Rhea" id="RHEA:27647"/>
    </physiologicalReaction>
</comment>
<keyword evidence="4" id="KW-0479">Metal-binding</keyword>
<reference evidence="12" key="1">
    <citation type="journal article" date="2019" name="Int. J. Syst. Evol. Microbiol.">
        <title>The Global Catalogue of Microorganisms (GCM) 10K type strain sequencing project: providing services to taxonomists for standard genome sequencing and annotation.</title>
        <authorList>
            <consortium name="The Broad Institute Genomics Platform"/>
            <consortium name="The Broad Institute Genome Sequencing Center for Infectious Disease"/>
            <person name="Wu L."/>
            <person name="Ma J."/>
        </authorList>
    </citation>
    <scope>NUCLEOTIDE SEQUENCE [LARGE SCALE GENOMIC DNA]</scope>
    <source>
        <strain evidence="12">CECT 8531</strain>
    </source>
</reference>
<dbReference type="RefSeq" id="WP_381421586.1">
    <property type="nucleotide sequence ID" value="NZ_JBHSDH010000012.1"/>
</dbReference>
<gene>
    <name evidence="11" type="primary">pgeF</name>
    <name evidence="11" type="ORF">ACFOWX_03750</name>
</gene>
<evidence type="ECO:0000256" key="1">
    <source>
        <dbReference type="ARBA" id="ARBA00000553"/>
    </source>
</evidence>
<dbReference type="NCBIfam" id="TIGR00726">
    <property type="entry name" value="peptidoglycan editing factor PgeF"/>
    <property type="match status" value="1"/>
</dbReference>
<organism evidence="11 12">
    <name type="scientific">Sphingorhabdus arenilitoris</name>
    <dbReference type="NCBI Taxonomy" id="1490041"/>
    <lineage>
        <taxon>Bacteria</taxon>
        <taxon>Pseudomonadati</taxon>
        <taxon>Pseudomonadota</taxon>
        <taxon>Alphaproteobacteria</taxon>
        <taxon>Sphingomonadales</taxon>
        <taxon>Sphingomonadaceae</taxon>
        <taxon>Sphingorhabdus</taxon>
    </lineage>
</organism>
<evidence type="ECO:0000256" key="4">
    <source>
        <dbReference type="ARBA" id="ARBA00022723"/>
    </source>
</evidence>
<keyword evidence="5" id="KW-0378">Hydrolase</keyword>
<evidence type="ECO:0000256" key="9">
    <source>
        <dbReference type="ARBA" id="ARBA00049893"/>
    </source>
</evidence>
<evidence type="ECO:0000256" key="2">
    <source>
        <dbReference type="ARBA" id="ARBA00007353"/>
    </source>
</evidence>
<evidence type="ECO:0000256" key="6">
    <source>
        <dbReference type="ARBA" id="ARBA00022833"/>
    </source>
</evidence>
<evidence type="ECO:0000256" key="7">
    <source>
        <dbReference type="ARBA" id="ARBA00047989"/>
    </source>
</evidence>
<evidence type="ECO:0000313" key="11">
    <source>
        <dbReference type="EMBL" id="MFC4291524.1"/>
    </source>
</evidence>
<dbReference type="CDD" id="cd16833">
    <property type="entry name" value="YfiH"/>
    <property type="match status" value="1"/>
</dbReference>
<dbReference type="SUPFAM" id="SSF64438">
    <property type="entry name" value="CNF1/YfiH-like putative cysteine hydrolases"/>
    <property type="match status" value="1"/>
</dbReference>
<dbReference type="InterPro" id="IPR011324">
    <property type="entry name" value="Cytotoxic_necrot_fac-like_cat"/>
</dbReference>
<evidence type="ECO:0000256" key="3">
    <source>
        <dbReference type="ARBA" id="ARBA00022679"/>
    </source>
</evidence>
<keyword evidence="3" id="KW-0808">Transferase</keyword>
<comment type="catalytic activity">
    <reaction evidence="9">
        <text>S-methyl-5'-thioadenosine + phosphate = 5-(methylsulfanyl)-alpha-D-ribose 1-phosphate + adenine</text>
        <dbReference type="Rhea" id="RHEA:11852"/>
        <dbReference type="ChEBI" id="CHEBI:16708"/>
        <dbReference type="ChEBI" id="CHEBI:17509"/>
        <dbReference type="ChEBI" id="CHEBI:43474"/>
        <dbReference type="ChEBI" id="CHEBI:58533"/>
        <dbReference type="EC" id="2.4.2.28"/>
    </reaction>
    <physiologicalReaction direction="left-to-right" evidence="9">
        <dbReference type="Rhea" id="RHEA:11853"/>
    </physiologicalReaction>
</comment>
<dbReference type="InterPro" id="IPR003730">
    <property type="entry name" value="Cu_polyphenol_OxRdtase"/>
</dbReference>
<comment type="caution">
    <text evidence="11">The sequence shown here is derived from an EMBL/GenBank/DDBJ whole genome shotgun (WGS) entry which is preliminary data.</text>
</comment>
<comment type="catalytic activity">
    <reaction evidence="8">
        <text>adenosine + phosphate = alpha-D-ribose 1-phosphate + adenine</text>
        <dbReference type="Rhea" id="RHEA:27642"/>
        <dbReference type="ChEBI" id="CHEBI:16335"/>
        <dbReference type="ChEBI" id="CHEBI:16708"/>
        <dbReference type="ChEBI" id="CHEBI:43474"/>
        <dbReference type="ChEBI" id="CHEBI:57720"/>
        <dbReference type="EC" id="2.4.2.1"/>
    </reaction>
    <physiologicalReaction direction="left-to-right" evidence="8">
        <dbReference type="Rhea" id="RHEA:27643"/>
    </physiologicalReaction>
</comment>
<comment type="catalytic activity">
    <reaction evidence="7">
        <text>adenosine + H2O + H(+) = inosine + NH4(+)</text>
        <dbReference type="Rhea" id="RHEA:24408"/>
        <dbReference type="ChEBI" id="CHEBI:15377"/>
        <dbReference type="ChEBI" id="CHEBI:15378"/>
        <dbReference type="ChEBI" id="CHEBI:16335"/>
        <dbReference type="ChEBI" id="CHEBI:17596"/>
        <dbReference type="ChEBI" id="CHEBI:28938"/>
        <dbReference type="EC" id="3.5.4.4"/>
    </reaction>
    <physiologicalReaction direction="left-to-right" evidence="7">
        <dbReference type="Rhea" id="RHEA:24409"/>
    </physiologicalReaction>
</comment>
<name>A0ABV8REZ1_9SPHN</name>
<keyword evidence="6" id="KW-0862">Zinc</keyword>
<keyword evidence="12" id="KW-1185">Reference proteome</keyword>